<accession>A0A7U2FCL4</accession>
<protein>
    <submittedName>
        <fullName evidence="1">Uncharacterized protein</fullName>
    </submittedName>
</protein>
<keyword evidence="2" id="KW-1185">Reference proteome</keyword>
<proteinExistence type="predicted"/>
<dbReference type="EMBL" id="CP069036">
    <property type="protein sequence ID" value="QRD02768.1"/>
    <property type="molecule type" value="Genomic_DNA"/>
</dbReference>
<sequence length="104" mass="11706">MNEPNAAARHGSRRVLLACQPGWDVPVVGMWSRDAECRLKEMRLDPCMDHDSSLGQRVTHWAWGSSWRFAVELDVLDARCRLHLRLVAKDALTGQATADGTLYC</sequence>
<evidence type="ECO:0000313" key="1">
    <source>
        <dbReference type="EMBL" id="QRD02768.1"/>
    </source>
</evidence>
<dbReference type="Proteomes" id="UP000663193">
    <property type="component" value="Chromosome 14"/>
</dbReference>
<reference evidence="2" key="1">
    <citation type="journal article" date="2021" name="BMC Genomics">
        <title>Chromosome-level genome assembly and manually-curated proteome of model necrotroph Parastagonospora nodorum Sn15 reveals a genome-wide trove of candidate effector homologs, and redundancy of virulence-related functions within an accessory chromosome.</title>
        <authorList>
            <person name="Bertazzoni S."/>
            <person name="Jones D.A.B."/>
            <person name="Phan H.T."/>
            <person name="Tan K.-C."/>
            <person name="Hane J.K."/>
        </authorList>
    </citation>
    <scope>NUCLEOTIDE SEQUENCE [LARGE SCALE GENOMIC DNA]</scope>
    <source>
        <strain evidence="2">SN15 / ATCC MYA-4574 / FGSC 10173)</strain>
    </source>
</reference>
<name>A0A7U2FCL4_PHANO</name>
<dbReference type="AlphaFoldDB" id="A0A7U2FCL4"/>
<organism evidence="1 2">
    <name type="scientific">Phaeosphaeria nodorum (strain SN15 / ATCC MYA-4574 / FGSC 10173)</name>
    <name type="common">Glume blotch fungus</name>
    <name type="synonym">Parastagonospora nodorum</name>
    <dbReference type="NCBI Taxonomy" id="321614"/>
    <lineage>
        <taxon>Eukaryota</taxon>
        <taxon>Fungi</taxon>
        <taxon>Dikarya</taxon>
        <taxon>Ascomycota</taxon>
        <taxon>Pezizomycotina</taxon>
        <taxon>Dothideomycetes</taxon>
        <taxon>Pleosporomycetidae</taxon>
        <taxon>Pleosporales</taxon>
        <taxon>Pleosporineae</taxon>
        <taxon>Phaeosphaeriaceae</taxon>
        <taxon>Parastagonospora</taxon>
    </lineage>
</organism>
<dbReference type="VEuPathDB" id="FungiDB:JI435_418590"/>
<evidence type="ECO:0000313" key="2">
    <source>
        <dbReference type="Proteomes" id="UP000663193"/>
    </source>
</evidence>
<gene>
    <name evidence="1" type="ORF">JI435_418590</name>
</gene>